<keyword evidence="3" id="KW-1185">Reference proteome</keyword>
<sequence length="147" mass="14488">MAAGGRPGSRTTGVRATPGPAPLGVLPAPAGTAPGGGARLRAPRTAAARAAGPLPDPAAGATPRPARDVPAETPGDADAARSAAPRPRVSAHRSGVSVRSNAVRPARSGTFRARAIAPSARRPEPPGPVPGALSQAGNCPRQMQSRT</sequence>
<dbReference type="Proteomes" id="UP000619244">
    <property type="component" value="Unassembled WGS sequence"/>
</dbReference>
<feature type="compositionally biased region" description="Low complexity" evidence="1">
    <location>
        <begin position="39"/>
        <end position="63"/>
    </location>
</feature>
<dbReference type="EMBL" id="BMVU01000050">
    <property type="protein sequence ID" value="GGY03441.1"/>
    <property type="molecule type" value="Genomic_DNA"/>
</dbReference>
<name>A0A918NWT1_9ACTN</name>
<gene>
    <name evidence="2" type="ORF">GCM10010358_66460</name>
</gene>
<organism evidence="2 3">
    <name type="scientific">Streptomyces minutiscleroticus</name>
    <dbReference type="NCBI Taxonomy" id="68238"/>
    <lineage>
        <taxon>Bacteria</taxon>
        <taxon>Bacillati</taxon>
        <taxon>Actinomycetota</taxon>
        <taxon>Actinomycetes</taxon>
        <taxon>Kitasatosporales</taxon>
        <taxon>Streptomycetaceae</taxon>
        <taxon>Streptomyces</taxon>
    </lineage>
</organism>
<accession>A0A918NWT1</accession>
<reference evidence="2" key="2">
    <citation type="submission" date="2020-09" db="EMBL/GenBank/DDBJ databases">
        <authorList>
            <person name="Sun Q."/>
            <person name="Ohkuma M."/>
        </authorList>
    </citation>
    <scope>NUCLEOTIDE SEQUENCE</scope>
    <source>
        <strain evidence="2">JCM 4790</strain>
    </source>
</reference>
<proteinExistence type="predicted"/>
<evidence type="ECO:0000313" key="3">
    <source>
        <dbReference type="Proteomes" id="UP000619244"/>
    </source>
</evidence>
<dbReference type="AlphaFoldDB" id="A0A918NWT1"/>
<feature type="compositionally biased region" description="Low complexity" evidence="1">
    <location>
        <begin position="16"/>
        <end position="32"/>
    </location>
</feature>
<reference evidence="2" key="1">
    <citation type="journal article" date="2014" name="Int. J. Syst. Evol. Microbiol.">
        <title>Complete genome sequence of Corynebacterium casei LMG S-19264T (=DSM 44701T), isolated from a smear-ripened cheese.</title>
        <authorList>
            <consortium name="US DOE Joint Genome Institute (JGI-PGF)"/>
            <person name="Walter F."/>
            <person name="Albersmeier A."/>
            <person name="Kalinowski J."/>
            <person name="Ruckert C."/>
        </authorList>
    </citation>
    <scope>NUCLEOTIDE SEQUENCE</scope>
    <source>
        <strain evidence="2">JCM 4790</strain>
    </source>
</reference>
<feature type="compositionally biased region" description="Polar residues" evidence="1">
    <location>
        <begin position="135"/>
        <end position="147"/>
    </location>
</feature>
<feature type="compositionally biased region" description="Low complexity" evidence="1">
    <location>
        <begin position="76"/>
        <end position="88"/>
    </location>
</feature>
<protein>
    <submittedName>
        <fullName evidence="2">Uncharacterized protein</fullName>
    </submittedName>
</protein>
<evidence type="ECO:0000313" key="2">
    <source>
        <dbReference type="EMBL" id="GGY03441.1"/>
    </source>
</evidence>
<comment type="caution">
    <text evidence="2">The sequence shown here is derived from an EMBL/GenBank/DDBJ whole genome shotgun (WGS) entry which is preliminary data.</text>
</comment>
<evidence type="ECO:0000256" key="1">
    <source>
        <dbReference type="SAM" id="MobiDB-lite"/>
    </source>
</evidence>
<feature type="region of interest" description="Disordered" evidence="1">
    <location>
        <begin position="1"/>
        <end position="147"/>
    </location>
</feature>